<feature type="non-terminal residue" evidence="5">
    <location>
        <position position="1"/>
    </location>
</feature>
<dbReference type="PANTHER" id="PTHR35863:SF1">
    <property type="entry name" value="COBALT-PRECORRIN-5B C(1)-METHYLTRANSFERASE"/>
    <property type="match status" value="1"/>
</dbReference>
<dbReference type="GO" id="GO:0009236">
    <property type="term" value="P:cobalamin biosynthetic process"/>
    <property type="evidence" value="ECO:0007669"/>
    <property type="project" value="UniProtKB-KW"/>
</dbReference>
<gene>
    <name evidence="5" type="ORF">FJZ47_22370</name>
</gene>
<evidence type="ECO:0000313" key="5">
    <source>
        <dbReference type="EMBL" id="MBM3226519.1"/>
    </source>
</evidence>
<dbReference type="AlphaFoldDB" id="A0A937W3V4"/>
<keyword evidence="1" id="KW-0169">Cobalamin biosynthesis</keyword>
<dbReference type="SUPFAM" id="SSF111342">
    <property type="entry name" value="CbiD-like"/>
    <property type="match status" value="1"/>
</dbReference>
<dbReference type="EMBL" id="VGLS01000940">
    <property type="protein sequence ID" value="MBM3226519.1"/>
    <property type="molecule type" value="Genomic_DNA"/>
</dbReference>
<sequence>WRRLVFIVGGRGERFARRLFTLPEIAFVQIGDFFGTALCHAARAGVQHVTLASMVGKLAKFAAGHVLVHSRESTQDFQFLAALAQQVGATDALVSQTRQANTAQEVSELMSTAQSAAFHDGLCQAAWAHAIRLIHSAYTCEVLLLGKAGEVLGRAGTRGETADER</sequence>
<evidence type="ECO:0000256" key="2">
    <source>
        <dbReference type="ARBA" id="ARBA00022603"/>
    </source>
</evidence>
<name>A0A937W3V4_UNCTE</name>
<accession>A0A937W3V4</accession>
<protein>
    <submittedName>
        <fullName evidence="5">Cobalt-precorrin-5B (C(1))-methyltransferase</fullName>
    </submittedName>
</protein>
<dbReference type="Proteomes" id="UP000712673">
    <property type="component" value="Unassembled WGS sequence"/>
</dbReference>
<evidence type="ECO:0000256" key="3">
    <source>
        <dbReference type="ARBA" id="ARBA00022679"/>
    </source>
</evidence>
<dbReference type="GO" id="GO:0008168">
    <property type="term" value="F:methyltransferase activity"/>
    <property type="evidence" value="ECO:0007669"/>
    <property type="project" value="UniProtKB-KW"/>
</dbReference>
<keyword evidence="2" id="KW-0489">Methyltransferase</keyword>
<evidence type="ECO:0000256" key="4">
    <source>
        <dbReference type="ARBA" id="ARBA00022691"/>
    </source>
</evidence>
<dbReference type="PANTHER" id="PTHR35863">
    <property type="entry name" value="COBALT-PRECORRIN-5B C(1)-METHYLTRANSFERASE"/>
    <property type="match status" value="1"/>
</dbReference>
<reference evidence="5" key="1">
    <citation type="submission" date="2019-03" db="EMBL/GenBank/DDBJ databases">
        <title>Lake Tanganyika Metagenome-Assembled Genomes (MAGs).</title>
        <authorList>
            <person name="Tran P."/>
        </authorList>
    </citation>
    <scope>NUCLEOTIDE SEQUENCE</scope>
    <source>
        <strain evidence="5">K_DeepCast_65m_m2_066</strain>
    </source>
</reference>
<dbReference type="GO" id="GO:0032259">
    <property type="term" value="P:methylation"/>
    <property type="evidence" value="ECO:0007669"/>
    <property type="project" value="UniProtKB-KW"/>
</dbReference>
<dbReference type="InterPro" id="IPR002748">
    <property type="entry name" value="CbiD"/>
</dbReference>
<evidence type="ECO:0000313" key="6">
    <source>
        <dbReference type="Proteomes" id="UP000712673"/>
    </source>
</evidence>
<comment type="caution">
    <text evidence="5">The sequence shown here is derived from an EMBL/GenBank/DDBJ whole genome shotgun (WGS) entry which is preliminary data.</text>
</comment>
<evidence type="ECO:0000256" key="1">
    <source>
        <dbReference type="ARBA" id="ARBA00022573"/>
    </source>
</evidence>
<dbReference type="InterPro" id="IPR036074">
    <property type="entry name" value="CbiD_sf"/>
</dbReference>
<keyword evidence="4" id="KW-0949">S-adenosyl-L-methionine</keyword>
<organism evidence="5 6">
    <name type="scientific">Tectimicrobiota bacterium</name>
    <dbReference type="NCBI Taxonomy" id="2528274"/>
    <lineage>
        <taxon>Bacteria</taxon>
        <taxon>Pseudomonadati</taxon>
        <taxon>Nitrospinota/Tectimicrobiota group</taxon>
        <taxon>Candidatus Tectimicrobiota</taxon>
    </lineage>
</organism>
<keyword evidence="3" id="KW-0808">Transferase</keyword>
<dbReference type="Pfam" id="PF01888">
    <property type="entry name" value="CbiD"/>
    <property type="match status" value="1"/>
</dbReference>
<proteinExistence type="predicted"/>